<dbReference type="PANTHER" id="PTHR11051">
    <property type="entry name" value="GLYCOSYL HYDROLASE-RELATED"/>
    <property type="match status" value="1"/>
</dbReference>
<protein>
    <recommendedName>
        <fullName evidence="1">Glycoside hydrolase family 65 C-terminal domain-containing protein</fullName>
    </recommendedName>
</protein>
<proteinExistence type="predicted"/>
<reference evidence="2" key="1">
    <citation type="journal article" date="2014" name="Front. Microbiol.">
        <title>High frequency of phylogenetically diverse reductive dehalogenase-homologous genes in deep subseafloor sedimentary metagenomes.</title>
        <authorList>
            <person name="Kawai M."/>
            <person name="Futagami T."/>
            <person name="Toyoda A."/>
            <person name="Takaki Y."/>
            <person name="Nishi S."/>
            <person name="Hori S."/>
            <person name="Arai W."/>
            <person name="Tsubouchi T."/>
            <person name="Morono Y."/>
            <person name="Uchiyama I."/>
            <person name="Ito T."/>
            <person name="Fujiyama A."/>
            <person name="Inagaki F."/>
            <person name="Takami H."/>
        </authorList>
    </citation>
    <scope>NUCLEOTIDE SEQUENCE</scope>
    <source>
        <strain evidence="2">Expedition CK06-06</strain>
    </source>
</reference>
<dbReference type="Gene3D" id="2.60.420.10">
    <property type="entry name" value="Maltose phosphorylase, domain 3"/>
    <property type="match status" value="1"/>
</dbReference>
<feature type="non-terminal residue" evidence="2">
    <location>
        <position position="125"/>
    </location>
</feature>
<evidence type="ECO:0000259" key="1">
    <source>
        <dbReference type="Pfam" id="PF03633"/>
    </source>
</evidence>
<name>X1JCU2_9ZZZZ</name>
<feature type="domain" description="Glycoside hydrolase family 65 C-terminal" evidence="1">
    <location>
        <begin position="57"/>
        <end position="116"/>
    </location>
</feature>
<dbReference type="InterPro" id="IPR005194">
    <property type="entry name" value="Glyco_hydro_65_C"/>
</dbReference>
<dbReference type="InterPro" id="IPR012341">
    <property type="entry name" value="6hp_glycosidase-like_sf"/>
</dbReference>
<dbReference type="InterPro" id="IPR008928">
    <property type="entry name" value="6-hairpin_glycosidase_sf"/>
</dbReference>
<accession>X1JCU2</accession>
<dbReference type="Gene3D" id="1.50.10.10">
    <property type="match status" value="1"/>
</dbReference>
<dbReference type="GO" id="GO:0004553">
    <property type="term" value="F:hydrolase activity, hydrolyzing O-glycosyl compounds"/>
    <property type="evidence" value="ECO:0007669"/>
    <property type="project" value="TreeGrafter"/>
</dbReference>
<dbReference type="Pfam" id="PF03633">
    <property type="entry name" value="Glyco_hydro_65C"/>
    <property type="match status" value="1"/>
</dbReference>
<dbReference type="PANTHER" id="PTHR11051:SF8">
    <property type="entry name" value="PROTEIN-GLUCOSYLGALACTOSYLHYDROXYLYSINE GLUCOSIDASE"/>
    <property type="match status" value="1"/>
</dbReference>
<feature type="non-terminal residue" evidence="2">
    <location>
        <position position="1"/>
    </location>
</feature>
<sequence>LAHLIGYEKLGWKLYMKALNSDYKDIQDGTTGEGIHTGVMGGVILMTLKCYAGVDFDSELVSINPCLPRKWQKISFNFILKQRRYYLQIKRDKIKILINSKKENYVKVLVYKKEYSIMVGEWKEI</sequence>
<gene>
    <name evidence="2" type="ORF">S03H2_70300</name>
</gene>
<comment type="caution">
    <text evidence="2">The sequence shown here is derived from an EMBL/GenBank/DDBJ whole genome shotgun (WGS) entry which is preliminary data.</text>
</comment>
<dbReference type="SUPFAM" id="SSF48208">
    <property type="entry name" value="Six-hairpin glycosidases"/>
    <property type="match status" value="1"/>
</dbReference>
<dbReference type="GO" id="GO:0005975">
    <property type="term" value="P:carbohydrate metabolic process"/>
    <property type="evidence" value="ECO:0007669"/>
    <property type="project" value="InterPro"/>
</dbReference>
<organism evidence="2">
    <name type="scientific">marine sediment metagenome</name>
    <dbReference type="NCBI Taxonomy" id="412755"/>
    <lineage>
        <taxon>unclassified sequences</taxon>
        <taxon>metagenomes</taxon>
        <taxon>ecological metagenomes</taxon>
    </lineage>
</organism>
<dbReference type="EMBL" id="BARU01046682">
    <property type="protein sequence ID" value="GAH92511.1"/>
    <property type="molecule type" value="Genomic_DNA"/>
</dbReference>
<dbReference type="AlphaFoldDB" id="X1JCU2"/>
<evidence type="ECO:0000313" key="2">
    <source>
        <dbReference type="EMBL" id="GAH92511.1"/>
    </source>
</evidence>